<dbReference type="Gene3D" id="1.10.630.10">
    <property type="entry name" value="Cytochrome P450"/>
    <property type="match status" value="1"/>
</dbReference>
<comment type="similarity">
    <text evidence="1 7">Belongs to the cytochrome P450 family.</text>
</comment>
<keyword evidence="3 7" id="KW-0479">Metal-binding</keyword>
<dbReference type="PROSITE" id="PS00086">
    <property type="entry name" value="CYTOCHROME_P450"/>
    <property type="match status" value="1"/>
</dbReference>
<feature type="region of interest" description="Disordered" evidence="8">
    <location>
        <begin position="81"/>
        <end position="102"/>
    </location>
</feature>
<dbReference type="FunFam" id="1.10.630.10:FF:000018">
    <property type="entry name" value="Cytochrome P450 monooxygenase"/>
    <property type="match status" value="1"/>
</dbReference>
<dbReference type="GO" id="GO:0017000">
    <property type="term" value="P:antibiotic biosynthetic process"/>
    <property type="evidence" value="ECO:0007669"/>
    <property type="project" value="UniProtKB-ARBA"/>
</dbReference>
<dbReference type="GO" id="GO:0020037">
    <property type="term" value="F:heme binding"/>
    <property type="evidence" value="ECO:0007669"/>
    <property type="project" value="InterPro"/>
</dbReference>
<name>A0A8J3QIV9_9ACTN</name>
<evidence type="ECO:0000313" key="10">
    <source>
        <dbReference type="Proteomes" id="UP000642748"/>
    </source>
</evidence>
<keyword evidence="4 7" id="KW-0560">Oxidoreductase</keyword>
<dbReference type="PANTHER" id="PTHR46696:SF1">
    <property type="entry name" value="CYTOCHROME P450 YJIB-RELATED"/>
    <property type="match status" value="1"/>
</dbReference>
<keyword evidence="5 7" id="KW-0408">Iron</keyword>
<evidence type="ECO:0000256" key="7">
    <source>
        <dbReference type="RuleBase" id="RU000461"/>
    </source>
</evidence>
<reference evidence="9" key="1">
    <citation type="submission" date="2021-01" db="EMBL/GenBank/DDBJ databases">
        <title>Whole genome shotgun sequence of Rugosimonospora africana NBRC 104875.</title>
        <authorList>
            <person name="Komaki H."/>
            <person name="Tamura T."/>
        </authorList>
    </citation>
    <scope>NUCLEOTIDE SEQUENCE</scope>
    <source>
        <strain evidence="9">NBRC 104875</strain>
    </source>
</reference>
<evidence type="ECO:0000313" key="9">
    <source>
        <dbReference type="EMBL" id="GIH11894.1"/>
    </source>
</evidence>
<dbReference type="GO" id="GO:0004497">
    <property type="term" value="F:monooxygenase activity"/>
    <property type="evidence" value="ECO:0007669"/>
    <property type="project" value="UniProtKB-KW"/>
</dbReference>
<organism evidence="9 10">
    <name type="scientific">Rugosimonospora africana</name>
    <dbReference type="NCBI Taxonomy" id="556532"/>
    <lineage>
        <taxon>Bacteria</taxon>
        <taxon>Bacillati</taxon>
        <taxon>Actinomycetota</taxon>
        <taxon>Actinomycetes</taxon>
        <taxon>Micromonosporales</taxon>
        <taxon>Micromonosporaceae</taxon>
        <taxon>Rugosimonospora</taxon>
    </lineage>
</organism>
<dbReference type="InterPro" id="IPR001128">
    <property type="entry name" value="Cyt_P450"/>
</dbReference>
<dbReference type="InterPro" id="IPR017972">
    <property type="entry name" value="Cyt_P450_CS"/>
</dbReference>
<evidence type="ECO:0000256" key="4">
    <source>
        <dbReference type="ARBA" id="ARBA00023002"/>
    </source>
</evidence>
<dbReference type="PRINTS" id="PR00359">
    <property type="entry name" value="BP450"/>
</dbReference>
<evidence type="ECO:0000256" key="6">
    <source>
        <dbReference type="ARBA" id="ARBA00023033"/>
    </source>
</evidence>
<evidence type="ECO:0000256" key="5">
    <source>
        <dbReference type="ARBA" id="ARBA00023004"/>
    </source>
</evidence>
<evidence type="ECO:0000256" key="3">
    <source>
        <dbReference type="ARBA" id="ARBA00022723"/>
    </source>
</evidence>
<dbReference type="Pfam" id="PF00067">
    <property type="entry name" value="p450"/>
    <property type="match status" value="1"/>
</dbReference>
<gene>
    <name evidence="9" type="ORF">Raf01_00660</name>
</gene>
<dbReference type="EMBL" id="BONZ01000001">
    <property type="protein sequence ID" value="GIH11894.1"/>
    <property type="molecule type" value="Genomic_DNA"/>
</dbReference>
<evidence type="ECO:0000256" key="2">
    <source>
        <dbReference type="ARBA" id="ARBA00022617"/>
    </source>
</evidence>
<accession>A0A8J3QIV9</accession>
<protein>
    <submittedName>
        <fullName evidence="9">Cytochrome P450</fullName>
    </submittedName>
</protein>
<dbReference type="AlphaFoldDB" id="A0A8J3QIV9"/>
<dbReference type="InterPro" id="IPR036396">
    <property type="entry name" value="Cyt_P450_sf"/>
</dbReference>
<dbReference type="GO" id="GO:0016705">
    <property type="term" value="F:oxidoreductase activity, acting on paired donors, with incorporation or reduction of molecular oxygen"/>
    <property type="evidence" value="ECO:0007669"/>
    <property type="project" value="InterPro"/>
</dbReference>
<comment type="caution">
    <text evidence="9">The sequence shown here is derived from an EMBL/GenBank/DDBJ whole genome shotgun (WGS) entry which is preliminary data.</text>
</comment>
<dbReference type="CDD" id="cd20625">
    <property type="entry name" value="CYP164-like"/>
    <property type="match status" value="1"/>
</dbReference>
<dbReference type="PANTHER" id="PTHR46696">
    <property type="entry name" value="P450, PUTATIVE (EUROFUNG)-RELATED"/>
    <property type="match status" value="1"/>
</dbReference>
<keyword evidence="10" id="KW-1185">Reference proteome</keyword>
<dbReference type="Proteomes" id="UP000642748">
    <property type="component" value="Unassembled WGS sequence"/>
</dbReference>
<feature type="compositionally biased region" description="Basic and acidic residues" evidence="8">
    <location>
        <begin position="81"/>
        <end position="95"/>
    </location>
</feature>
<proteinExistence type="inferred from homology"/>
<keyword evidence="6 7" id="KW-0503">Monooxygenase</keyword>
<sequence length="418" mass="46739">MLTILRGIWVPACFTIDPIVGPEGGGPVDNPFAAEAREDPYPIYRRMREAATAHDTMFGVPAYLRYADCAAILRDGRWGRGSGSDRLRGAEDKGNRRSFVRQDPPEHTRLRGLVAKAFSPQVIAAMRPRIEQLAEGLIDDMFATGGEVELLAQYAYRIPVTVICEMLGVPAEDQVTFSRWARFLARGQDPEEVLTPDEARRRNGAIRNFREYFRELIAKRRAESTTDLLGRLIEAREAGDSLSDADLLATCVLLLFAGHETTVSLISNGILALLRNPDQLARVRDNDLPEQSSFIDELVRYDAPVQFVSRTALQELEHDGRRFAKGEHVLLILAAANRDPEAFDDPERLDVARPNSRHLAFGLGIHFCLGAQLARLEGEIAIRTLLRRAPAMALTPEPLTYKPNIIMRGLQRLPVRLK</sequence>
<evidence type="ECO:0000256" key="1">
    <source>
        <dbReference type="ARBA" id="ARBA00010617"/>
    </source>
</evidence>
<dbReference type="SUPFAM" id="SSF48264">
    <property type="entry name" value="Cytochrome P450"/>
    <property type="match status" value="1"/>
</dbReference>
<evidence type="ECO:0000256" key="8">
    <source>
        <dbReference type="SAM" id="MobiDB-lite"/>
    </source>
</evidence>
<keyword evidence="2 7" id="KW-0349">Heme</keyword>
<dbReference type="InterPro" id="IPR002397">
    <property type="entry name" value="Cyt_P450_B"/>
</dbReference>
<dbReference type="GO" id="GO:0005506">
    <property type="term" value="F:iron ion binding"/>
    <property type="evidence" value="ECO:0007669"/>
    <property type="project" value="InterPro"/>
</dbReference>